<evidence type="ECO:0000256" key="1">
    <source>
        <dbReference type="SAM" id="SignalP"/>
    </source>
</evidence>
<dbReference type="Proteomes" id="UP001165065">
    <property type="component" value="Unassembled WGS sequence"/>
</dbReference>
<accession>A0A9W7LCQ3</accession>
<reference evidence="4" key="1">
    <citation type="journal article" date="2023" name="Commun. Biol.">
        <title>Genome analysis of Parmales, the sister group of diatoms, reveals the evolutionary specialization of diatoms from phago-mixotrophs to photoautotrophs.</title>
        <authorList>
            <person name="Ban H."/>
            <person name="Sato S."/>
            <person name="Yoshikawa S."/>
            <person name="Yamada K."/>
            <person name="Nakamura Y."/>
            <person name="Ichinomiya M."/>
            <person name="Sato N."/>
            <person name="Blanc-Mathieu R."/>
            <person name="Endo H."/>
            <person name="Kuwata A."/>
            <person name="Ogata H."/>
        </authorList>
    </citation>
    <scope>NUCLEOTIDE SEQUENCE [LARGE SCALE GENOMIC DNA]</scope>
</reference>
<dbReference type="InterPro" id="IPR016087">
    <property type="entry name" value="Chalcone_isomerase"/>
</dbReference>
<evidence type="ECO:0000313" key="3">
    <source>
        <dbReference type="EMBL" id="GMI44906.1"/>
    </source>
</evidence>
<keyword evidence="1" id="KW-0732">Signal</keyword>
<evidence type="ECO:0000259" key="2">
    <source>
        <dbReference type="Pfam" id="PF16036"/>
    </source>
</evidence>
<dbReference type="GO" id="GO:0016872">
    <property type="term" value="F:intramolecular lyase activity"/>
    <property type="evidence" value="ECO:0007669"/>
    <property type="project" value="InterPro"/>
</dbReference>
<evidence type="ECO:0000313" key="4">
    <source>
        <dbReference type="Proteomes" id="UP001165065"/>
    </source>
</evidence>
<feature type="domain" description="Chalcone isomerase" evidence="2">
    <location>
        <begin position="28"/>
        <end position="174"/>
    </location>
</feature>
<dbReference type="OrthoDB" id="18193at2759"/>
<dbReference type="PANTHER" id="PTHR47698">
    <property type="entry name" value="FATTY-ACID-BINDING PROTEIN 3, CHLOROPLASTIC"/>
    <property type="match status" value="1"/>
</dbReference>
<organism evidence="3 4">
    <name type="scientific">Triparma columacea</name>
    <dbReference type="NCBI Taxonomy" id="722753"/>
    <lineage>
        <taxon>Eukaryota</taxon>
        <taxon>Sar</taxon>
        <taxon>Stramenopiles</taxon>
        <taxon>Ochrophyta</taxon>
        <taxon>Bolidophyceae</taxon>
        <taxon>Parmales</taxon>
        <taxon>Triparmaceae</taxon>
        <taxon>Triparma</taxon>
    </lineage>
</organism>
<proteinExistence type="predicted"/>
<gene>
    <name evidence="3" type="ORF">TrCOL_g2701</name>
</gene>
<dbReference type="Gene3D" id="3.50.70.10">
    <property type="match status" value="1"/>
</dbReference>
<dbReference type="SUPFAM" id="SSF54626">
    <property type="entry name" value="Chalcone isomerase"/>
    <property type="match status" value="1"/>
</dbReference>
<dbReference type="AlphaFoldDB" id="A0A9W7LCQ3"/>
<keyword evidence="4" id="KW-1185">Reference proteome</keyword>
<comment type="caution">
    <text evidence="3">The sequence shown here is derived from an EMBL/GenBank/DDBJ whole genome shotgun (WGS) entry which is preliminary data.</text>
</comment>
<feature type="chain" id="PRO_5040995742" description="Chalcone isomerase domain-containing protein" evidence="1">
    <location>
        <begin position="17"/>
        <end position="185"/>
    </location>
</feature>
<dbReference type="Pfam" id="PF16036">
    <property type="entry name" value="Chalcone_3"/>
    <property type="match status" value="1"/>
</dbReference>
<name>A0A9W7LCQ3_9STRA</name>
<sequence>MLKLIILIVLIISITANEYGFPSKLNGMDIQGWGIRKKGPIKAYALSMYAPSSSLTTPISNLYRSLRLSTGGEGARTFLMKVTFKVSSEKMANALCDSLGTRYKGELGEVKDTILRGGKGGKGTVFQFDCSPDSLTVTVNGSSLGTINGPTLGSSFADIYLDKNGVSPTLKKSLEERCQELNEGN</sequence>
<dbReference type="InterPro" id="IPR036298">
    <property type="entry name" value="Chalcone_isomerase_sf"/>
</dbReference>
<dbReference type="InterPro" id="IPR016088">
    <property type="entry name" value="Chalcone_isomerase_3-sand"/>
</dbReference>
<dbReference type="PANTHER" id="PTHR47698:SF2">
    <property type="entry name" value="FATTY-ACID-BINDING PROTEIN 3, CHLOROPLASTIC"/>
    <property type="match status" value="1"/>
</dbReference>
<protein>
    <recommendedName>
        <fullName evidence="2">Chalcone isomerase domain-containing protein</fullName>
    </recommendedName>
</protein>
<dbReference type="EMBL" id="BRYA01000232">
    <property type="protein sequence ID" value="GMI44906.1"/>
    <property type="molecule type" value="Genomic_DNA"/>
</dbReference>
<feature type="signal peptide" evidence="1">
    <location>
        <begin position="1"/>
        <end position="16"/>
    </location>
</feature>